<reference evidence="6" key="1">
    <citation type="submission" date="2017-12" db="EMBL/GenBank/DDBJ databases">
        <title>Sequencing the genomes of 1000 Actinobacteria strains.</title>
        <authorList>
            <person name="Klenk H.-P."/>
        </authorList>
    </citation>
    <scope>NUCLEOTIDE SEQUENCE [LARGE SCALE GENOMIC DNA]</scope>
    <source>
        <strain evidence="6">DSM 44228</strain>
    </source>
</reference>
<dbReference type="PANTHER" id="PTHR46847:SF1">
    <property type="entry name" value="D-ALLOSE-BINDING PERIPLASMIC PROTEIN-RELATED"/>
    <property type="match status" value="1"/>
</dbReference>
<gene>
    <name evidence="6" type="ORF">A8926_4649</name>
</gene>
<dbReference type="PROSITE" id="PS51257">
    <property type="entry name" value="PROKAR_LIPOPROTEIN"/>
    <property type="match status" value="1"/>
</dbReference>
<dbReference type="Pfam" id="PF13407">
    <property type="entry name" value="Peripla_BP_4"/>
    <property type="match status" value="1"/>
</dbReference>
<dbReference type="EMBL" id="PJNB01000001">
    <property type="protein sequence ID" value="PKW16766.1"/>
    <property type="molecule type" value="Genomic_DNA"/>
</dbReference>
<evidence type="ECO:0000256" key="2">
    <source>
        <dbReference type="ARBA" id="ARBA00007639"/>
    </source>
</evidence>
<feature type="chain" id="PRO_5038633169" evidence="4">
    <location>
        <begin position="32"/>
        <end position="365"/>
    </location>
</feature>
<evidence type="ECO:0000256" key="3">
    <source>
        <dbReference type="ARBA" id="ARBA00022729"/>
    </source>
</evidence>
<accession>A0A2N3Y1G1</accession>
<keyword evidence="3 4" id="KW-0732">Signal</keyword>
<dbReference type="Gene3D" id="3.40.50.2300">
    <property type="match status" value="2"/>
</dbReference>
<protein>
    <submittedName>
        <fullName evidence="6">Monosaccharide ABC transporter substrate-binding protein (CUT2 family)</fullName>
    </submittedName>
</protein>
<feature type="signal peptide" evidence="4">
    <location>
        <begin position="1"/>
        <end position="31"/>
    </location>
</feature>
<dbReference type="STRING" id="994479.GCA_000194155_06785"/>
<evidence type="ECO:0000256" key="1">
    <source>
        <dbReference type="ARBA" id="ARBA00004196"/>
    </source>
</evidence>
<dbReference type="AlphaFoldDB" id="A0A2N3Y1G1"/>
<evidence type="ECO:0000256" key="4">
    <source>
        <dbReference type="SAM" id="SignalP"/>
    </source>
</evidence>
<sequence>MPKKASRRWSIITALLALIACVTGCSAPSGAGSAGTQSKRIVGFLPSSSYAYLVDYVNAAKAEAKARGYELTVYENNFDQSVEDQQVQQVVASGDRPAGFLFWPSNPQAAVNSTRQLSRIAPVVQLNAQVLPEAKNYVKAFAGPDDVTVGRIAGEMAIRARTEAVAGGRLAKGAPGNLIELAFPEVYTPGAARTQGFADATKDAPFTVLRKEFVGTDANSGFAAANTLIPQYRARGLDFIYVHNAELAVGVVRALRQNGLVPGKDVTVIVGDGNGGKALLANGEVYSAVVQSANIDGTLAVRSMVQYLETAKVQPGRSDAVAQETMPAYTSTPPYEATFLPLVGVTAKDASSLKLWGFDFEHLLS</sequence>
<comment type="subcellular location">
    <subcellularLocation>
        <location evidence="1">Cell envelope</location>
    </subcellularLocation>
</comment>
<comment type="similarity">
    <text evidence="2">Belongs to the bacterial solute-binding protein 2 family.</text>
</comment>
<dbReference type="PANTHER" id="PTHR46847">
    <property type="entry name" value="D-ALLOSE-BINDING PERIPLASMIC PROTEIN-RELATED"/>
    <property type="match status" value="1"/>
</dbReference>
<dbReference type="InterPro" id="IPR025997">
    <property type="entry name" value="SBP_2_dom"/>
</dbReference>
<dbReference type="GO" id="GO:0030246">
    <property type="term" value="F:carbohydrate binding"/>
    <property type="evidence" value="ECO:0007669"/>
    <property type="project" value="UniProtKB-ARBA"/>
</dbReference>
<dbReference type="InterPro" id="IPR028082">
    <property type="entry name" value="Peripla_BP_I"/>
</dbReference>
<dbReference type="Proteomes" id="UP000233786">
    <property type="component" value="Unassembled WGS sequence"/>
</dbReference>
<evidence type="ECO:0000259" key="5">
    <source>
        <dbReference type="Pfam" id="PF13407"/>
    </source>
</evidence>
<feature type="domain" description="Periplasmic binding protein" evidence="5">
    <location>
        <begin position="45"/>
        <end position="309"/>
    </location>
</feature>
<proteinExistence type="inferred from homology"/>
<name>A0A2N3Y1G1_SACSN</name>
<evidence type="ECO:0000313" key="7">
    <source>
        <dbReference type="Proteomes" id="UP000233786"/>
    </source>
</evidence>
<keyword evidence="7" id="KW-1185">Reference proteome</keyword>
<dbReference type="CDD" id="cd01536">
    <property type="entry name" value="PBP1_ABC_sugar_binding-like"/>
    <property type="match status" value="1"/>
</dbReference>
<dbReference type="SUPFAM" id="SSF53822">
    <property type="entry name" value="Periplasmic binding protein-like I"/>
    <property type="match status" value="1"/>
</dbReference>
<comment type="caution">
    <text evidence="6">The sequence shown here is derived from an EMBL/GenBank/DDBJ whole genome shotgun (WGS) entry which is preliminary data.</text>
</comment>
<organism evidence="6 7">
    <name type="scientific">Saccharopolyspora spinosa</name>
    <dbReference type="NCBI Taxonomy" id="60894"/>
    <lineage>
        <taxon>Bacteria</taxon>
        <taxon>Bacillati</taxon>
        <taxon>Actinomycetota</taxon>
        <taxon>Actinomycetes</taxon>
        <taxon>Pseudonocardiales</taxon>
        <taxon>Pseudonocardiaceae</taxon>
        <taxon>Saccharopolyspora</taxon>
    </lineage>
</organism>
<dbReference type="RefSeq" id="WP_158309683.1">
    <property type="nucleotide sequence ID" value="NZ_CP061007.1"/>
</dbReference>
<evidence type="ECO:0000313" key="6">
    <source>
        <dbReference type="EMBL" id="PKW16766.1"/>
    </source>
</evidence>
<dbReference type="GO" id="GO:0030313">
    <property type="term" value="C:cell envelope"/>
    <property type="evidence" value="ECO:0007669"/>
    <property type="project" value="UniProtKB-SubCell"/>
</dbReference>